<dbReference type="InterPro" id="IPR009057">
    <property type="entry name" value="Homeodomain-like_sf"/>
</dbReference>
<comment type="caution">
    <text evidence="3">The sequence shown here is derived from an EMBL/GenBank/DDBJ whole genome shotgun (WGS) entry which is preliminary data.</text>
</comment>
<organism evidence="3">
    <name type="scientific">Hexamita inflata</name>
    <dbReference type="NCBI Taxonomy" id="28002"/>
    <lineage>
        <taxon>Eukaryota</taxon>
        <taxon>Metamonada</taxon>
        <taxon>Diplomonadida</taxon>
        <taxon>Hexamitidae</taxon>
        <taxon>Hexamitinae</taxon>
        <taxon>Hexamita</taxon>
    </lineage>
</organism>
<evidence type="ECO:0000259" key="2">
    <source>
        <dbReference type="PROSITE" id="PS51294"/>
    </source>
</evidence>
<dbReference type="PROSITE" id="PS50090">
    <property type="entry name" value="MYB_LIKE"/>
    <property type="match status" value="1"/>
</dbReference>
<evidence type="ECO:0000313" key="3">
    <source>
        <dbReference type="EMBL" id="CAI9968375.1"/>
    </source>
</evidence>
<reference evidence="4 5" key="2">
    <citation type="submission" date="2024-07" db="EMBL/GenBank/DDBJ databases">
        <authorList>
            <person name="Akdeniz Z."/>
        </authorList>
    </citation>
    <scope>NUCLEOTIDE SEQUENCE [LARGE SCALE GENOMIC DNA]</scope>
</reference>
<dbReference type="PROSITE" id="PS51294">
    <property type="entry name" value="HTH_MYB"/>
    <property type="match status" value="1"/>
</dbReference>
<dbReference type="EMBL" id="CAXDID020000152">
    <property type="protein sequence ID" value="CAL6042043.1"/>
    <property type="molecule type" value="Genomic_DNA"/>
</dbReference>
<feature type="domain" description="HTH myb-type" evidence="2">
    <location>
        <begin position="1"/>
        <end position="59"/>
    </location>
</feature>
<dbReference type="CDD" id="cd00167">
    <property type="entry name" value="SANT"/>
    <property type="match status" value="2"/>
</dbReference>
<protein>
    <submittedName>
        <fullName evidence="3">Myb-like DNA-binding domain-containing protein</fullName>
    </submittedName>
    <submittedName>
        <fullName evidence="4">Myb-like_DNA-binding domain-containing protein</fullName>
    </submittedName>
</protein>
<dbReference type="GO" id="GO:0003677">
    <property type="term" value="F:DNA binding"/>
    <property type="evidence" value="ECO:0007669"/>
    <property type="project" value="UniProtKB-KW"/>
</dbReference>
<proteinExistence type="predicted"/>
<dbReference type="Pfam" id="PF00249">
    <property type="entry name" value="Myb_DNA-binding"/>
    <property type="match status" value="1"/>
</dbReference>
<gene>
    <name evidence="4" type="ORF">HINF_LOCUS39404</name>
    <name evidence="3" type="ORF">HINF_LOCUS56020</name>
</gene>
<evidence type="ECO:0000313" key="4">
    <source>
        <dbReference type="EMBL" id="CAL6042043.1"/>
    </source>
</evidence>
<dbReference type="InterPro" id="IPR001005">
    <property type="entry name" value="SANT/Myb"/>
</dbReference>
<evidence type="ECO:0000313" key="5">
    <source>
        <dbReference type="Proteomes" id="UP001642409"/>
    </source>
</evidence>
<dbReference type="Gene3D" id="1.10.10.60">
    <property type="entry name" value="Homeodomain-like"/>
    <property type="match status" value="1"/>
</dbReference>
<keyword evidence="5" id="KW-1185">Reference proteome</keyword>
<dbReference type="SMART" id="SM00717">
    <property type="entry name" value="SANT"/>
    <property type="match status" value="2"/>
</dbReference>
<feature type="domain" description="Myb-like" evidence="1">
    <location>
        <begin position="1"/>
        <end position="55"/>
    </location>
</feature>
<name>A0AA86RKT9_9EUKA</name>
<reference evidence="3" key="1">
    <citation type="submission" date="2023-06" db="EMBL/GenBank/DDBJ databases">
        <authorList>
            <person name="Kurt Z."/>
        </authorList>
    </citation>
    <scope>NUCLEOTIDE SEQUENCE</scope>
</reference>
<evidence type="ECO:0000259" key="1">
    <source>
        <dbReference type="PROSITE" id="PS50090"/>
    </source>
</evidence>
<dbReference type="Proteomes" id="UP001642409">
    <property type="component" value="Unassembled WGS sequence"/>
</dbReference>
<sequence length="215" mass="26205">MSKVKQQWKPEEIEKLTQLTQSNRDNQREIDWKLIASQMENRTELQCKSYYQNILKKKLTTTMRKNHTWNRIELMMLFTLVVSHNGDFDKIQKHMPNFSLQQLKSQWVQIKQWQQTYTTDFQKVQKDQNYVKEIPTKLFLQEEYTLRVGFTRKHCIQKSYQSQIPIDKQYVQTFQVFWKTVDPQSLYAIYQNELQRRNIKKPVASVTNPEDQWIF</sequence>
<keyword evidence="3" id="KW-0238">DNA-binding</keyword>
<dbReference type="AlphaFoldDB" id="A0AA86RKT9"/>
<accession>A0AA86RKT9</accession>
<dbReference type="EMBL" id="CATOUU010001035">
    <property type="protein sequence ID" value="CAI9968375.1"/>
    <property type="molecule type" value="Genomic_DNA"/>
</dbReference>
<dbReference type="SUPFAM" id="SSF46689">
    <property type="entry name" value="Homeodomain-like"/>
    <property type="match status" value="1"/>
</dbReference>
<dbReference type="InterPro" id="IPR017930">
    <property type="entry name" value="Myb_dom"/>
</dbReference>